<reference evidence="2" key="1">
    <citation type="journal article" date="2004" name="Nature">
        <title>Community structure and metabolism through reconstruction of microbial genomes from the environment.</title>
        <authorList>
            <person name="Tyson G.W."/>
            <person name="Chapman J."/>
            <person name="Hugenholtz P."/>
            <person name="Allen E.E."/>
            <person name="Ram R.J."/>
            <person name="Richardson P.M."/>
            <person name="Solovyev V.V."/>
            <person name="Rubin E.M."/>
            <person name="Rokhsar D.S."/>
            <person name="Banfield J.F."/>
        </authorList>
    </citation>
    <scope>NUCLEOTIDE SEQUENCE [LARGE SCALE GENOMIC DNA]</scope>
</reference>
<dbReference type="SUPFAM" id="SSF52317">
    <property type="entry name" value="Class I glutamine amidotransferase-like"/>
    <property type="match status" value="1"/>
</dbReference>
<dbReference type="CDD" id="cd03139">
    <property type="entry name" value="GATase1_PfpI_2"/>
    <property type="match status" value="1"/>
</dbReference>
<name>B6AP67_9BACT</name>
<sequence>MGSPTLGRGQPDLVRGDVACKEGKGSKLQVLDQEDRMSPLRFGLLLFPGVTQLDLTGPAEVFGNVAGSEVHLLWKTGEPVATGKGWKIVPTTTFDRCPPLDVICVPGGSGQIALMDDPEVLDFLRTQAEQARFVTAVCTGALVLGAAGLLRGYRATCHWMSLDQLALLEAVPVPDRVVRDRNRITGAGVTAGIDFALTVVAELCGPGHAQTIQLAMEYDPRPPFQSGTPSLAGPALVAQVTEAASARQTARLAATERAAARLACAGAT</sequence>
<dbReference type="InterPro" id="IPR002818">
    <property type="entry name" value="DJ-1/PfpI"/>
</dbReference>
<evidence type="ECO:0000259" key="1">
    <source>
        <dbReference type="Pfam" id="PF01965"/>
    </source>
</evidence>
<dbReference type="InterPro" id="IPR052158">
    <property type="entry name" value="INH-QAR"/>
</dbReference>
<feature type="domain" description="DJ-1/PfpI" evidence="1">
    <location>
        <begin position="44"/>
        <end position="201"/>
    </location>
</feature>
<dbReference type="AlphaFoldDB" id="B6AP67"/>
<dbReference type="EMBL" id="DS995260">
    <property type="protein sequence ID" value="EDZ39053.1"/>
    <property type="molecule type" value="Genomic_DNA"/>
</dbReference>
<accession>B6AP67</accession>
<proteinExistence type="predicted"/>
<organism evidence="2">
    <name type="scientific">Leptospirillum sp. Group II '5-way CG'</name>
    <dbReference type="NCBI Taxonomy" id="419541"/>
    <lineage>
        <taxon>Bacteria</taxon>
        <taxon>Pseudomonadati</taxon>
        <taxon>Nitrospirota</taxon>
        <taxon>Nitrospiria</taxon>
        <taxon>Nitrospirales</taxon>
        <taxon>Nitrospiraceae</taxon>
        <taxon>Leptospirillum</taxon>
    </lineage>
</organism>
<protein>
    <submittedName>
        <fullName evidence="2">Isonitrile hydratase</fullName>
    </submittedName>
</protein>
<dbReference type="PANTHER" id="PTHR43130">
    <property type="entry name" value="ARAC-FAMILY TRANSCRIPTIONAL REGULATOR"/>
    <property type="match status" value="1"/>
</dbReference>
<dbReference type="InterPro" id="IPR029062">
    <property type="entry name" value="Class_I_gatase-like"/>
</dbReference>
<dbReference type="PANTHER" id="PTHR43130:SF2">
    <property type="entry name" value="DJ-1_PFPI DOMAIN-CONTAINING PROTEIN"/>
    <property type="match status" value="1"/>
</dbReference>
<evidence type="ECO:0000313" key="2">
    <source>
        <dbReference type="EMBL" id="EDZ39053.1"/>
    </source>
</evidence>
<gene>
    <name evidence="2" type="ORF">CGL2_10284007</name>
</gene>
<dbReference type="Pfam" id="PF01965">
    <property type="entry name" value="DJ-1_PfpI"/>
    <property type="match status" value="1"/>
</dbReference>
<dbReference type="Gene3D" id="3.40.50.880">
    <property type="match status" value="1"/>
</dbReference>
<dbReference type="GO" id="GO:0006355">
    <property type="term" value="P:regulation of DNA-templated transcription"/>
    <property type="evidence" value="ECO:0007669"/>
    <property type="project" value="TreeGrafter"/>
</dbReference>
<reference evidence="2" key="2">
    <citation type="journal article" date="2008" name="PLoS Biol.">
        <title>Population genomic analysis of strain variation in Leptospirillum group II bacteria involved in acid mine drainage formation.</title>
        <authorList>
            <person name="Simmons S.L."/>
            <person name="Dibartolo G."/>
            <person name="Denef V.J."/>
            <person name="Goltsman D.S."/>
            <person name="Thelen M.P."/>
            <person name="Banfield J.F."/>
        </authorList>
    </citation>
    <scope>NUCLEOTIDE SEQUENCE [LARGE SCALE GENOMIC DNA]</scope>
</reference>